<evidence type="ECO:0000313" key="2">
    <source>
        <dbReference type="Proteomes" id="UP000789860"/>
    </source>
</evidence>
<reference evidence="1" key="1">
    <citation type="submission" date="2021-06" db="EMBL/GenBank/DDBJ databases">
        <authorList>
            <person name="Kallberg Y."/>
            <person name="Tangrot J."/>
            <person name="Rosling A."/>
        </authorList>
    </citation>
    <scope>NUCLEOTIDE SEQUENCE</scope>
    <source>
        <strain evidence="1">AU212A</strain>
    </source>
</reference>
<proteinExistence type="predicted"/>
<dbReference type="Proteomes" id="UP000789860">
    <property type="component" value="Unassembled WGS sequence"/>
</dbReference>
<protein>
    <submittedName>
        <fullName evidence="1">5371_t:CDS:1</fullName>
    </submittedName>
</protein>
<name>A0ACA9JUB6_9GLOM</name>
<sequence>MVEQKAEDIVNNGKKLVCGFLEIKKKKLPLELHVKSSSDPGNCIVDFIRENRIDVLVLGNRELNVPKSFSLGDISQHCLNFAPCTVVIARKKSESLNV</sequence>
<accession>A0ACA9JUB6</accession>
<dbReference type="EMBL" id="CAJVPM010000092">
    <property type="protein sequence ID" value="CAG8435800.1"/>
    <property type="molecule type" value="Genomic_DNA"/>
</dbReference>
<organism evidence="1 2">
    <name type="scientific">Scutellospora calospora</name>
    <dbReference type="NCBI Taxonomy" id="85575"/>
    <lineage>
        <taxon>Eukaryota</taxon>
        <taxon>Fungi</taxon>
        <taxon>Fungi incertae sedis</taxon>
        <taxon>Mucoromycota</taxon>
        <taxon>Glomeromycotina</taxon>
        <taxon>Glomeromycetes</taxon>
        <taxon>Diversisporales</taxon>
        <taxon>Gigasporaceae</taxon>
        <taxon>Scutellospora</taxon>
    </lineage>
</organism>
<gene>
    <name evidence="1" type="ORF">SCALOS_LOCUS230</name>
</gene>
<keyword evidence="2" id="KW-1185">Reference proteome</keyword>
<comment type="caution">
    <text evidence="1">The sequence shown here is derived from an EMBL/GenBank/DDBJ whole genome shotgun (WGS) entry which is preliminary data.</text>
</comment>
<evidence type="ECO:0000313" key="1">
    <source>
        <dbReference type="EMBL" id="CAG8435800.1"/>
    </source>
</evidence>